<evidence type="ECO:0000313" key="3">
    <source>
        <dbReference type="Proteomes" id="UP000184188"/>
    </source>
</evidence>
<dbReference type="GeneID" id="34609082"/>
<accession>A0A1L9SNW0</accession>
<sequence>MSVSSDQMLFQMNEQEFYNEWLEFGNSFDLTTGLLVEDVTAVGSISPTEYSLETIDGSPSFSSQTIDYSPHSSGMETPADLATPGHDFAYALDCPSFLPKESLPEFAIQETFLDLPQNHEPAYFPGSTVRELVEARAAADHRCISRKEKLREASIAVHLQRLMDATAAEIDMQPNDSSPCWADYVDYTLYTPSATTASTTAPSLSSTSPPQHSSSSPPSGPEGGVEMVLDLNMNTTTNVPRKQKPRSLAQKESYIKARKHGACEKHRKQHKRCKCFEKATTQVSQSLAIINPLMDSKMRTRKLPVDNPSFIKSRDPYGTSVRMKLPDTLMNPADQLAAPLRRPLCSSPLSPNGAQQSLQTSAPKSFHSSAHAHRWITERPQLQTRQSVLGEHVQLTTSSNRILAAKPLDRSSASSILGGRHSSTIRTNANSTVILQKGVGSEVQSSTGLSYTATHSTIATLSSASRFAGLLPFNLRAGIAAKRSVHAFASFWDTCTFASSWVSGFCARLARSSCRQILCARKGLGLFQT</sequence>
<feature type="compositionally biased region" description="Polar residues" evidence="1">
    <location>
        <begin position="347"/>
        <end position="368"/>
    </location>
</feature>
<organism evidence="2 3">
    <name type="scientific">Penicilliopsis zonata CBS 506.65</name>
    <dbReference type="NCBI Taxonomy" id="1073090"/>
    <lineage>
        <taxon>Eukaryota</taxon>
        <taxon>Fungi</taxon>
        <taxon>Dikarya</taxon>
        <taxon>Ascomycota</taxon>
        <taxon>Pezizomycotina</taxon>
        <taxon>Eurotiomycetes</taxon>
        <taxon>Eurotiomycetidae</taxon>
        <taxon>Eurotiales</taxon>
        <taxon>Aspergillaceae</taxon>
        <taxon>Penicilliopsis</taxon>
    </lineage>
</organism>
<feature type="region of interest" description="Disordered" evidence="1">
    <location>
        <begin position="345"/>
        <end position="368"/>
    </location>
</feature>
<dbReference type="OrthoDB" id="4346289at2759"/>
<gene>
    <name evidence="2" type="ORF">ASPZODRAFT_130860</name>
</gene>
<feature type="region of interest" description="Disordered" evidence="1">
    <location>
        <begin position="196"/>
        <end position="226"/>
    </location>
</feature>
<name>A0A1L9SNW0_9EURO</name>
<evidence type="ECO:0000256" key="1">
    <source>
        <dbReference type="SAM" id="MobiDB-lite"/>
    </source>
</evidence>
<feature type="compositionally biased region" description="Low complexity" evidence="1">
    <location>
        <begin position="196"/>
        <end position="217"/>
    </location>
</feature>
<evidence type="ECO:0000313" key="2">
    <source>
        <dbReference type="EMBL" id="OJJ48744.1"/>
    </source>
</evidence>
<dbReference type="Proteomes" id="UP000184188">
    <property type="component" value="Unassembled WGS sequence"/>
</dbReference>
<dbReference type="RefSeq" id="XP_022583254.1">
    <property type="nucleotide sequence ID" value="XM_022722617.1"/>
</dbReference>
<dbReference type="AlphaFoldDB" id="A0A1L9SNW0"/>
<proteinExistence type="predicted"/>
<protein>
    <submittedName>
        <fullName evidence="2">Uncharacterized protein</fullName>
    </submittedName>
</protein>
<reference evidence="3" key="1">
    <citation type="journal article" date="2017" name="Genome Biol.">
        <title>Comparative genomics reveals high biological diversity and specific adaptations in the industrially and medically important fungal genus Aspergillus.</title>
        <authorList>
            <person name="de Vries R.P."/>
            <person name="Riley R."/>
            <person name="Wiebenga A."/>
            <person name="Aguilar-Osorio G."/>
            <person name="Amillis S."/>
            <person name="Uchima C.A."/>
            <person name="Anderluh G."/>
            <person name="Asadollahi M."/>
            <person name="Askin M."/>
            <person name="Barry K."/>
            <person name="Battaglia E."/>
            <person name="Bayram O."/>
            <person name="Benocci T."/>
            <person name="Braus-Stromeyer S.A."/>
            <person name="Caldana C."/>
            <person name="Canovas D."/>
            <person name="Cerqueira G.C."/>
            <person name="Chen F."/>
            <person name="Chen W."/>
            <person name="Choi C."/>
            <person name="Clum A."/>
            <person name="Dos Santos R.A."/>
            <person name="Damasio A.R."/>
            <person name="Diallinas G."/>
            <person name="Emri T."/>
            <person name="Fekete E."/>
            <person name="Flipphi M."/>
            <person name="Freyberg S."/>
            <person name="Gallo A."/>
            <person name="Gournas C."/>
            <person name="Habgood R."/>
            <person name="Hainaut M."/>
            <person name="Harispe M.L."/>
            <person name="Henrissat B."/>
            <person name="Hilden K.S."/>
            <person name="Hope R."/>
            <person name="Hossain A."/>
            <person name="Karabika E."/>
            <person name="Karaffa L."/>
            <person name="Karanyi Z."/>
            <person name="Krasevec N."/>
            <person name="Kuo A."/>
            <person name="Kusch H."/>
            <person name="LaButti K."/>
            <person name="Lagendijk E.L."/>
            <person name="Lapidus A."/>
            <person name="Levasseur A."/>
            <person name="Lindquist E."/>
            <person name="Lipzen A."/>
            <person name="Logrieco A.F."/>
            <person name="MacCabe A."/>
            <person name="Maekelae M.R."/>
            <person name="Malavazi I."/>
            <person name="Melin P."/>
            <person name="Meyer V."/>
            <person name="Mielnichuk N."/>
            <person name="Miskei M."/>
            <person name="Molnar A.P."/>
            <person name="Mule G."/>
            <person name="Ngan C.Y."/>
            <person name="Orejas M."/>
            <person name="Orosz E."/>
            <person name="Ouedraogo J.P."/>
            <person name="Overkamp K.M."/>
            <person name="Park H.-S."/>
            <person name="Perrone G."/>
            <person name="Piumi F."/>
            <person name="Punt P.J."/>
            <person name="Ram A.F."/>
            <person name="Ramon A."/>
            <person name="Rauscher S."/>
            <person name="Record E."/>
            <person name="Riano-Pachon D.M."/>
            <person name="Robert V."/>
            <person name="Roehrig J."/>
            <person name="Ruller R."/>
            <person name="Salamov A."/>
            <person name="Salih N.S."/>
            <person name="Samson R.A."/>
            <person name="Sandor E."/>
            <person name="Sanguinetti M."/>
            <person name="Schuetze T."/>
            <person name="Sepcic K."/>
            <person name="Shelest E."/>
            <person name="Sherlock G."/>
            <person name="Sophianopoulou V."/>
            <person name="Squina F.M."/>
            <person name="Sun H."/>
            <person name="Susca A."/>
            <person name="Todd R.B."/>
            <person name="Tsang A."/>
            <person name="Unkles S.E."/>
            <person name="van de Wiele N."/>
            <person name="van Rossen-Uffink D."/>
            <person name="Oliveira J.V."/>
            <person name="Vesth T.C."/>
            <person name="Visser J."/>
            <person name="Yu J.-H."/>
            <person name="Zhou M."/>
            <person name="Andersen M.R."/>
            <person name="Archer D.B."/>
            <person name="Baker S.E."/>
            <person name="Benoit I."/>
            <person name="Brakhage A.A."/>
            <person name="Braus G.H."/>
            <person name="Fischer R."/>
            <person name="Frisvad J.C."/>
            <person name="Goldman G.H."/>
            <person name="Houbraken J."/>
            <person name="Oakley B."/>
            <person name="Pocsi I."/>
            <person name="Scazzocchio C."/>
            <person name="Seiboth B."/>
            <person name="vanKuyk P.A."/>
            <person name="Wortman J."/>
            <person name="Dyer P.S."/>
            <person name="Grigoriev I.V."/>
        </authorList>
    </citation>
    <scope>NUCLEOTIDE SEQUENCE [LARGE SCALE GENOMIC DNA]</scope>
    <source>
        <strain evidence="3">CBS 506.65</strain>
    </source>
</reference>
<dbReference type="VEuPathDB" id="FungiDB:ASPZODRAFT_130860"/>
<keyword evidence="3" id="KW-1185">Reference proteome</keyword>
<dbReference type="EMBL" id="KV878339">
    <property type="protein sequence ID" value="OJJ48744.1"/>
    <property type="molecule type" value="Genomic_DNA"/>
</dbReference>